<keyword evidence="2" id="KW-1003">Cell membrane</keyword>
<comment type="subcellular location">
    <subcellularLocation>
        <location evidence="1">Cell membrane</location>
        <topology evidence="1">Multi-pass membrane protein</topology>
    </subcellularLocation>
</comment>
<evidence type="ECO:0000313" key="9">
    <source>
        <dbReference type="EMBL" id="AUD03408.1"/>
    </source>
</evidence>
<dbReference type="EMBL" id="CP025096">
    <property type="protein sequence ID" value="AUD03408.1"/>
    <property type="molecule type" value="Genomic_DNA"/>
</dbReference>
<feature type="domain" description="MacB-like periplasmic core" evidence="8">
    <location>
        <begin position="20"/>
        <end position="240"/>
    </location>
</feature>
<evidence type="ECO:0000259" key="8">
    <source>
        <dbReference type="Pfam" id="PF12704"/>
    </source>
</evidence>
<feature type="transmembrane region" description="Helical" evidence="6">
    <location>
        <begin position="282"/>
        <end position="304"/>
    </location>
</feature>
<dbReference type="OrthoDB" id="5933722at2"/>
<keyword evidence="5 6" id="KW-0472">Membrane</keyword>
<dbReference type="AlphaFoldDB" id="A0A2K8Z0R4"/>
<dbReference type="Pfam" id="PF02687">
    <property type="entry name" value="FtsX"/>
    <property type="match status" value="2"/>
</dbReference>
<dbReference type="GO" id="GO:0022857">
    <property type="term" value="F:transmembrane transporter activity"/>
    <property type="evidence" value="ECO:0007669"/>
    <property type="project" value="TreeGrafter"/>
</dbReference>
<feature type="transmembrane region" description="Helical" evidence="6">
    <location>
        <begin position="678"/>
        <end position="702"/>
    </location>
</feature>
<feature type="transmembrane region" description="Helical" evidence="6">
    <location>
        <begin position="21"/>
        <end position="41"/>
    </location>
</feature>
<evidence type="ECO:0000256" key="3">
    <source>
        <dbReference type="ARBA" id="ARBA00022692"/>
    </source>
</evidence>
<evidence type="ECO:0000313" key="10">
    <source>
        <dbReference type="Proteomes" id="UP000232883"/>
    </source>
</evidence>
<dbReference type="InterPro" id="IPR003838">
    <property type="entry name" value="ABC3_permease_C"/>
</dbReference>
<gene>
    <name evidence="9" type="ORF">CWM47_17150</name>
</gene>
<feature type="transmembrane region" description="Helical" evidence="6">
    <location>
        <begin position="333"/>
        <end position="356"/>
    </location>
</feature>
<evidence type="ECO:0000256" key="6">
    <source>
        <dbReference type="SAM" id="Phobius"/>
    </source>
</evidence>
<dbReference type="InterPro" id="IPR050250">
    <property type="entry name" value="Macrolide_Exporter_MacB"/>
</dbReference>
<evidence type="ECO:0000256" key="4">
    <source>
        <dbReference type="ARBA" id="ARBA00022989"/>
    </source>
</evidence>
<name>A0A2K8Z0R4_9BACT</name>
<reference evidence="9 10" key="1">
    <citation type="submission" date="2017-11" db="EMBL/GenBank/DDBJ databases">
        <title>Taxonomic description and genome sequences of Spirosoma HA7 sp. nov., isolated from pollen microhabitat of Corylus avellana.</title>
        <authorList>
            <person name="Ambika Manirajan B."/>
            <person name="Suarez C."/>
            <person name="Ratering S."/>
            <person name="Geissler-Plaum R."/>
            <person name="Cardinale M."/>
            <person name="Sylvia S."/>
        </authorList>
    </citation>
    <scope>NUCLEOTIDE SEQUENCE [LARGE SCALE GENOMIC DNA]</scope>
    <source>
        <strain evidence="9 10">HA7</strain>
    </source>
</reference>
<evidence type="ECO:0000259" key="7">
    <source>
        <dbReference type="Pfam" id="PF02687"/>
    </source>
</evidence>
<keyword evidence="4 6" id="KW-1133">Transmembrane helix</keyword>
<accession>A0A2K8Z0R4</accession>
<feature type="transmembrane region" description="Helical" evidence="6">
    <location>
        <begin position="376"/>
        <end position="399"/>
    </location>
</feature>
<evidence type="ECO:0000256" key="1">
    <source>
        <dbReference type="ARBA" id="ARBA00004651"/>
    </source>
</evidence>
<proteinExistence type="predicted"/>
<feature type="domain" description="MacB-like periplasmic core" evidence="8">
    <location>
        <begin position="431"/>
        <end position="644"/>
    </location>
</feature>
<dbReference type="PANTHER" id="PTHR30572">
    <property type="entry name" value="MEMBRANE COMPONENT OF TRANSPORTER-RELATED"/>
    <property type="match status" value="1"/>
</dbReference>
<feature type="domain" description="ABC3 transporter permease C-terminal" evidence="7">
    <location>
        <begin position="682"/>
        <end position="793"/>
    </location>
</feature>
<sequence>MFQNYLKIAFRSLMKNKLYSGINVFGLALGMACSLLIGLWVKDELSYDRFLKDAESIHYVRVNFPYNGDTATNYVTPGPLQEAIAKDVPKVAAVTKINYGPELLIKPVGNQTTGEKAAKERGHYATADFFGVFDLPAIYGNPKAALAQTNQIVITRKVAEKYFPAGLALGKTLQLDNDKLYVVGAVIDDLPTNSTLQFDWLVNWKVQEQDWMKTWGNNSFYTYVRLKPNTTIAQAEAAMKGIYPRFAGKNFETGLPTLQPITDMHLYSDYKNGKSVGGRIEYVRIFSIVALFILLIACINFMNLATARSANRAKEVGVRKVVGALRSSLVGQFLSESILTSLLAVVLSLGLVWGVLPTFNEVFAKQLTLNLAEPALWLIILVLVLITGFLSGSYPALFLSSLQPIKILKGRLQFGAGPALFRRALVVFQFSLSIFLIVGMLAVGRQMNYLRTKNLGLDRENVVYIPLEGAIAQPEKVDVFRREVMRKPSIASATTTMSLPINIQSTSGDLKWPGKDPNLSTQVSVMAVGSDFTKTMNIKLLAGRDFRADSPADSARYIINESAAKLMSENTAPTDRSGMKNPVGKEVEFWMGKGQIVGLMKDFHLASLHEKINPLILVFNAANTSFLLVKTRPGQTQQAIADLEQLSKEFNPNYPFSYHFMDEEYEKMYRSEQQVSALVNYFGILAILISCLGLFALAAFTAEQRTKEIGVRKVLGASIGNIIGLLSTDFLKLVFIALVLASPLAWWAVSEWLGTFAYQTKLAWWIFALAGVLAITIAFLTVSYQSIKAAMVNPVKSLRSE</sequence>
<dbReference type="PANTHER" id="PTHR30572:SF18">
    <property type="entry name" value="ABC-TYPE MACROLIDE FAMILY EXPORT SYSTEM PERMEASE COMPONENT 2"/>
    <property type="match status" value="1"/>
</dbReference>
<dbReference type="Proteomes" id="UP000232883">
    <property type="component" value="Chromosome"/>
</dbReference>
<evidence type="ECO:0000256" key="2">
    <source>
        <dbReference type="ARBA" id="ARBA00022475"/>
    </source>
</evidence>
<feature type="transmembrane region" description="Helical" evidence="6">
    <location>
        <begin position="420"/>
        <end position="443"/>
    </location>
</feature>
<protein>
    <recommendedName>
        <fullName evidence="11">ABC transporter permease</fullName>
    </recommendedName>
</protein>
<dbReference type="RefSeq" id="WP_100989476.1">
    <property type="nucleotide sequence ID" value="NZ_CP025096.1"/>
</dbReference>
<feature type="transmembrane region" description="Helical" evidence="6">
    <location>
        <begin position="762"/>
        <end position="782"/>
    </location>
</feature>
<dbReference type="GO" id="GO:0005886">
    <property type="term" value="C:plasma membrane"/>
    <property type="evidence" value="ECO:0007669"/>
    <property type="project" value="UniProtKB-SubCell"/>
</dbReference>
<dbReference type="PROSITE" id="PS51257">
    <property type="entry name" value="PROKAR_LIPOPROTEIN"/>
    <property type="match status" value="1"/>
</dbReference>
<evidence type="ECO:0000256" key="5">
    <source>
        <dbReference type="ARBA" id="ARBA00023136"/>
    </source>
</evidence>
<dbReference type="Pfam" id="PF12704">
    <property type="entry name" value="MacB_PCD"/>
    <property type="match status" value="2"/>
</dbReference>
<keyword evidence="10" id="KW-1185">Reference proteome</keyword>
<dbReference type="KEGG" id="spir:CWM47_17150"/>
<evidence type="ECO:0008006" key="11">
    <source>
        <dbReference type="Google" id="ProtNLM"/>
    </source>
</evidence>
<feature type="transmembrane region" description="Helical" evidence="6">
    <location>
        <begin position="714"/>
        <end position="742"/>
    </location>
</feature>
<feature type="domain" description="ABC3 transporter permease C-terminal" evidence="7">
    <location>
        <begin position="288"/>
        <end position="404"/>
    </location>
</feature>
<keyword evidence="3 6" id="KW-0812">Transmembrane</keyword>
<organism evidence="9 10">
    <name type="scientific">Spirosoma pollinicola</name>
    <dbReference type="NCBI Taxonomy" id="2057025"/>
    <lineage>
        <taxon>Bacteria</taxon>
        <taxon>Pseudomonadati</taxon>
        <taxon>Bacteroidota</taxon>
        <taxon>Cytophagia</taxon>
        <taxon>Cytophagales</taxon>
        <taxon>Cytophagaceae</taxon>
        <taxon>Spirosoma</taxon>
    </lineage>
</organism>
<dbReference type="InterPro" id="IPR025857">
    <property type="entry name" value="MacB_PCD"/>
</dbReference>